<dbReference type="Gramene" id="PNT67151">
    <property type="protein sequence ID" value="PNT67151"/>
    <property type="gene ID" value="BRADI_3g21500v3"/>
</dbReference>
<reference evidence="9" key="2">
    <citation type="submission" date="2017-06" db="EMBL/GenBank/DDBJ databases">
        <title>WGS assembly of Brachypodium distachyon.</title>
        <authorList>
            <consortium name="The International Brachypodium Initiative"/>
            <person name="Lucas S."/>
            <person name="Harmon-Smith M."/>
            <person name="Lail K."/>
            <person name="Tice H."/>
            <person name="Grimwood J."/>
            <person name="Bruce D."/>
            <person name="Barry K."/>
            <person name="Shu S."/>
            <person name="Lindquist E."/>
            <person name="Wang M."/>
            <person name="Pitluck S."/>
            <person name="Vogel J.P."/>
            <person name="Garvin D.F."/>
            <person name="Mockler T.C."/>
            <person name="Schmutz J."/>
            <person name="Rokhsar D."/>
            <person name="Bevan M.W."/>
        </authorList>
    </citation>
    <scope>NUCLEOTIDE SEQUENCE</scope>
    <source>
        <strain evidence="9">Bd21</strain>
    </source>
</reference>
<evidence type="ECO:0000313" key="10">
    <source>
        <dbReference type="EnsemblPlants" id="PNT67151"/>
    </source>
</evidence>
<dbReference type="Pfam" id="PF00667">
    <property type="entry name" value="FAD_binding_1"/>
    <property type="match status" value="1"/>
</dbReference>
<dbReference type="OrthoDB" id="1856718at2759"/>
<dbReference type="PANTHER" id="PTHR19384:SF113">
    <property type="entry name" value="FAD-BINDING FR-TYPE DOMAIN-CONTAINING PROTEIN"/>
    <property type="match status" value="1"/>
</dbReference>
<dbReference type="FunFam" id="3.40.50.80:FF:000032">
    <property type="entry name" value="NADPH-dependent diflavin oxidoreductase 1"/>
    <property type="match status" value="1"/>
</dbReference>
<dbReference type="STRING" id="15368.A0A2K2CYP8"/>
<organism evidence="9">
    <name type="scientific">Brachypodium distachyon</name>
    <name type="common">Purple false brome</name>
    <name type="synonym">Trachynia distachya</name>
    <dbReference type="NCBI Taxonomy" id="15368"/>
    <lineage>
        <taxon>Eukaryota</taxon>
        <taxon>Viridiplantae</taxon>
        <taxon>Streptophyta</taxon>
        <taxon>Embryophyta</taxon>
        <taxon>Tracheophyta</taxon>
        <taxon>Spermatophyta</taxon>
        <taxon>Magnoliopsida</taxon>
        <taxon>Liliopsida</taxon>
        <taxon>Poales</taxon>
        <taxon>Poaceae</taxon>
        <taxon>BOP clade</taxon>
        <taxon>Pooideae</taxon>
        <taxon>Stipodae</taxon>
        <taxon>Brachypodieae</taxon>
        <taxon>Brachypodium</taxon>
    </lineage>
</organism>
<keyword evidence="6" id="KW-0521">NADP</keyword>
<evidence type="ECO:0000256" key="3">
    <source>
        <dbReference type="ARBA" id="ARBA00022630"/>
    </source>
</evidence>
<evidence type="ECO:0000256" key="5">
    <source>
        <dbReference type="ARBA" id="ARBA00022827"/>
    </source>
</evidence>
<dbReference type="EMBL" id="CM000882">
    <property type="protein sequence ID" value="PNT67151.1"/>
    <property type="molecule type" value="Genomic_DNA"/>
</dbReference>
<dbReference type="InterPro" id="IPR017938">
    <property type="entry name" value="Riboflavin_synthase-like_b-brl"/>
</dbReference>
<dbReference type="Gene3D" id="2.40.30.10">
    <property type="entry name" value="Translation factors"/>
    <property type="match status" value="1"/>
</dbReference>
<dbReference type="InterPro" id="IPR039261">
    <property type="entry name" value="FNR_nucleotide-bd"/>
</dbReference>
<dbReference type="InterPro" id="IPR001709">
    <property type="entry name" value="Flavoprot_Pyr_Nucl_cyt_Rdtase"/>
</dbReference>
<dbReference type="ExpressionAtlas" id="A0A2K2CYP8">
    <property type="expression patterns" value="baseline and differential"/>
</dbReference>
<dbReference type="SUPFAM" id="SSF52343">
    <property type="entry name" value="Ferredoxin reductase-like, C-terminal NADP-linked domain"/>
    <property type="match status" value="1"/>
</dbReference>
<comment type="cofactor">
    <cofactor evidence="1">
        <name>FAD</name>
        <dbReference type="ChEBI" id="CHEBI:57692"/>
    </cofactor>
</comment>
<feature type="domain" description="FAD-binding FR-type" evidence="8">
    <location>
        <begin position="110"/>
        <end position="351"/>
    </location>
</feature>
<keyword evidence="2" id="KW-0963">Cytoplasm</keyword>
<dbReference type="PRINTS" id="PR00371">
    <property type="entry name" value="FPNCR"/>
</dbReference>
<evidence type="ECO:0000256" key="1">
    <source>
        <dbReference type="ARBA" id="ARBA00001974"/>
    </source>
</evidence>
<keyword evidence="7" id="KW-0560">Oxidoreductase</keyword>
<dbReference type="Gene3D" id="3.40.50.80">
    <property type="entry name" value="Nucleotide-binding domain of ferredoxin-NADP reductase (FNR) module"/>
    <property type="match status" value="1"/>
</dbReference>
<evidence type="ECO:0000313" key="11">
    <source>
        <dbReference type="Proteomes" id="UP000008810"/>
    </source>
</evidence>
<dbReference type="Gene3D" id="1.20.990.10">
    <property type="entry name" value="NADPH-cytochrome p450 Reductase, Chain A, domain 3"/>
    <property type="match status" value="1"/>
</dbReference>
<evidence type="ECO:0000256" key="7">
    <source>
        <dbReference type="ARBA" id="ARBA00023002"/>
    </source>
</evidence>
<keyword evidence="3" id="KW-0285">Flavoprotein</keyword>
<dbReference type="PROSITE" id="PS51384">
    <property type="entry name" value="FAD_FR"/>
    <property type="match status" value="1"/>
</dbReference>
<keyword evidence="4" id="KW-0288">FMN</keyword>
<dbReference type="InParanoid" id="A0A2K2CYP8"/>
<name>A0A2K2CYP8_BRADI</name>
<reference evidence="10" key="3">
    <citation type="submission" date="2018-08" db="UniProtKB">
        <authorList>
            <consortium name="EnsemblPlants"/>
        </authorList>
    </citation>
    <scope>IDENTIFICATION</scope>
    <source>
        <strain evidence="10">cv. Bd21</strain>
    </source>
</reference>
<dbReference type="InterPro" id="IPR017927">
    <property type="entry name" value="FAD-bd_FR_type"/>
</dbReference>
<dbReference type="InterPro" id="IPR003097">
    <property type="entry name" value="CysJ-like_FAD-binding"/>
</dbReference>
<dbReference type="SUPFAM" id="SSF63380">
    <property type="entry name" value="Riboflavin synthase domain-like"/>
    <property type="match status" value="1"/>
</dbReference>
<dbReference type="InterPro" id="IPR023173">
    <property type="entry name" value="NADPH_Cyt_P450_Rdtase_alpha"/>
</dbReference>
<protein>
    <recommendedName>
        <fullName evidence="8">FAD-binding FR-type domain-containing protein</fullName>
    </recommendedName>
</protein>
<accession>A0A2K2CYP8</accession>
<evidence type="ECO:0000256" key="2">
    <source>
        <dbReference type="ARBA" id="ARBA00022490"/>
    </source>
</evidence>
<proteinExistence type="predicted"/>
<dbReference type="InterPro" id="IPR001433">
    <property type="entry name" value="OxRdtase_FAD/NAD-bd"/>
</dbReference>
<dbReference type="GO" id="GO:0050660">
    <property type="term" value="F:flavin adenine dinucleotide binding"/>
    <property type="evidence" value="ECO:0000318"/>
    <property type="project" value="GO_Central"/>
</dbReference>
<keyword evidence="11" id="KW-1185">Reference proteome</keyword>
<reference evidence="9 10" key="1">
    <citation type="journal article" date="2010" name="Nature">
        <title>Genome sequencing and analysis of the model grass Brachypodium distachyon.</title>
        <authorList>
            <consortium name="International Brachypodium Initiative"/>
        </authorList>
    </citation>
    <scope>NUCLEOTIDE SEQUENCE [LARGE SCALE GENOMIC DNA]</scope>
    <source>
        <strain evidence="9 10">Bd21</strain>
    </source>
</reference>
<dbReference type="GO" id="GO:0031090">
    <property type="term" value="C:organelle membrane"/>
    <property type="evidence" value="ECO:0007669"/>
    <property type="project" value="UniProtKB-ARBA"/>
</dbReference>
<dbReference type="GO" id="GO:0016491">
    <property type="term" value="F:oxidoreductase activity"/>
    <property type="evidence" value="ECO:0000318"/>
    <property type="project" value="GO_Central"/>
</dbReference>
<dbReference type="GO" id="GO:0005829">
    <property type="term" value="C:cytosol"/>
    <property type="evidence" value="ECO:0000318"/>
    <property type="project" value="GO_Central"/>
</dbReference>
<dbReference type="EnsemblPlants" id="PNT67151">
    <property type="protein sequence ID" value="PNT67151"/>
    <property type="gene ID" value="BRADI_3g21500v3"/>
</dbReference>
<evidence type="ECO:0000313" key="9">
    <source>
        <dbReference type="EMBL" id="PNT67151.1"/>
    </source>
</evidence>
<dbReference type="AlphaFoldDB" id="A0A2K2CYP8"/>
<sequence length="512" mass="57713">MINILQAPFVGRSKAIPQSYQGIVLLLYTRYKGALDPWLLSLWKYLNQTNPSLLPRISDAIHPNLNILGDAKVEVIYYSATQDITISDSKLLVERTRSMSPALKCHNEGEPQYMLQMVTNQRLTKGDSDRDVRHFELEDLCSPISYQVGDALEILPSQNPSAVDAFIKRCNLDPECYIMIRAKGGDKVSKGSPMNSSMDPIKLKTFVALAMDVASASPRRYFFEIMSYFAKAEEKKKLQQLTSPEGRDSLYWYNQKENRSVLEVLVEFPSVQMPFEWLVQLTPPLKKRAFSISSSSLVHPNQIHLTVSIVSWRTPLKRTRHGLCSTWLAGLCPNKENIIPCWIHRGSLPRPRPSIPLVLIGPGTGCAPFRAFVEERAAQRVAEPTAPVLFFFGCTNEDSDFLYKDFWLNHAQDQGVLSHEKGGGGFFVAFCRDQPQKVYVQDKIRGQGARVFNMVCSEAAIYVAVSSTRMPADVTAALEEVFCQRGGVPEKDVSRWVMDMKRAGKFIAETWS</sequence>
<dbReference type="GO" id="GO:0010181">
    <property type="term" value="F:FMN binding"/>
    <property type="evidence" value="ECO:0000318"/>
    <property type="project" value="GO_Central"/>
</dbReference>
<keyword evidence="5" id="KW-0274">FAD</keyword>
<dbReference type="Proteomes" id="UP000008810">
    <property type="component" value="Chromosome 3"/>
</dbReference>
<dbReference type="PANTHER" id="PTHR19384">
    <property type="entry name" value="NITRIC OXIDE SYNTHASE-RELATED"/>
    <property type="match status" value="1"/>
</dbReference>
<evidence type="ECO:0000259" key="8">
    <source>
        <dbReference type="PROSITE" id="PS51384"/>
    </source>
</evidence>
<gene>
    <name evidence="9" type="ORF">BRADI_3g21500v3</name>
</gene>
<dbReference type="FunFam" id="1.20.990.10:FF:000015">
    <property type="entry name" value="NADPH-dependent diflavin oxidoreductase 1"/>
    <property type="match status" value="1"/>
</dbReference>
<evidence type="ECO:0000256" key="4">
    <source>
        <dbReference type="ARBA" id="ARBA00022643"/>
    </source>
</evidence>
<dbReference type="Pfam" id="PF00175">
    <property type="entry name" value="NAD_binding_1"/>
    <property type="match status" value="1"/>
</dbReference>
<evidence type="ECO:0000256" key="6">
    <source>
        <dbReference type="ARBA" id="ARBA00022857"/>
    </source>
</evidence>